<keyword evidence="2" id="KW-0805">Transcription regulation</keyword>
<dbReference type="AlphaFoldDB" id="A0A540MJG9"/>
<keyword evidence="5" id="KW-0539">Nucleus</keyword>
<dbReference type="GO" id="GO:0003677">
    <property type="term" value="F:DNA binding"/>
    <property type="evidence" value="ECO:0007669"/>
    <property type="project" value="UniProtKB-KW"/>
</dbReference>
<evidence type="ECO:0000313" key="8">
    <source>
        <dbReference type="Proteomes" id="UP000315295"/>
    </source>
</evidence>
<keyword evidence="8" id="KW-1185">Reference proteome</keyword>
<dbReference type="Gene3D" id="3.30.730.10">
    <property type="entry name" value="AP2/ERF domain"/>
    <property type="match status" value="1"/>
</dbReference>
<dbReference type="InterPro" id="IPR036955">
    <property type="entry name" value="AP2/ERF_dom_sf"/>
</dbReference>
<feature type="domain" description="AP2/ERF" evidence="6">
    <location>
        <begin position="51"/>
        <end position="113"/>
    </location>
</feature>
<dbReference type="GO" id="GO:0003700">
    <property type="term" value="F:DNA-binding transcription factor activity"/>
    <property type="evidence" value="ECO:0007669"/>
    <property type="project" value="InterPro"/>
</dbReference>
<comment type="caution">
    <text evidence="7">The sequence shown here is derived from an EMBL/GenBank/DDBJ whole genome shotgun (WGS) entry which is preliminary data.</text>
</comment>
<dbReference type="SUPFAM" id="SSF54171">
    <property type="entry name" value="DNA-binding domain"/>
    <property type="match status" value="1"/>
</dbReference>
<keyword evidence="4" id="KW-0804">Transcription</keyword>
<gene>
    <name evidence="7" type="ORF">C1H46_015580</name>
</gene>
<sequence length="355" mass="40017">MHPEDWDLGKFWKFMVGLSIGVGNLVVLRIKYSSVPLIFTKSSGFLRGPSLYRGITRHHQHGRWQARIGRGTGNKHLYLGTFGTQEEAAEAYDIAAIKCPRTTPTSNPTMDYQTADSEHVLKRSRPFEITDEANNLPVNMLPVAYPNQSHGQSSYSSNDLPKSVVMTLRPGSTVKSMDFHPMQQILLLDIRREEADNFNKRDGIPYLGKVWPDGVYHPDLAHPESEEYCANEMQIFQETYQGNQTMHVLGLSFVCPNAQQRPKSNRSVCFTSGLSSFQTNLQWWTANEVAGLVDFLLLNGRKGGSGFVGEMIEAYNFENKDEVLELQKWRAGLCGFGKQESMLLQRWAHFSGSGC</sequence>
<dbReference type="Proteomes" id="UP000315295">
    <property type="component" value="Unassembled WGS sequence"/>
</dbReference>
<protein>
    <recommendedName>
        <fullName evidence="6">AP2/ERF domain-containing protein</fullName>
    </recommendedName>
</protein>
<dbReference type="STRING" id="106549.A0A540MJG9"/>
<accession>A0A540MJG9</accession>
<dbReference type="PANTHER" id="PTHR32467">
    <property type="entry name" value="AP2-LIKE ETHYLENE-RESPONSIVE TRANSCRIPTION FACTOR"/>
    <property type="match status" value="1"/>
</dbReference>
<evidence type="ECO:0000256" key="3">
    <source>
        <dbReference type="ARBA" id="ARBA00023125"/>
    </source>
</evidence>
<dbReference type="EMBL" id="VIEB01000246">
    <property type="protein sequence ID" value="TQD98937.1"/>
    <property type="molecule type" value="Genomic_DNA"/>
</dbReference>
<evidence type="ECO:0000313" key="7">
    <source>
        <dbReference type="EMBL" id="TQD98937.1"/>
    </source>
</evidence>
<evidence type="ECO:0000256" key="5">
    <source>
        <dbReference type="ARBA" id="ARBA00023242"/>
    </source>
</evidence>
<dbReference type="InterPro" id="IPR001471">
    <property type="entry name" value="AP2/ERF_dom"/>
</dbReference>
<reference evidence="7 8" key="1">
    <citation type="journal article" date="2019" name="G3 (Bethesda)">
        <title>Sequencing of a Wild Apple (Malus baccata) Genome Unravels the Differences Between Cultivated and Wild Apple Species Regarding Disease Resistance and Cold Tolerance.</title>
        <authorList>
            <person name="Chen X."/>
        </authorList>
    </citation>
    <scope>NUCLEOTIDE SEQUENCE [LARGE SCALE GENOMIC DNA]</scope>
    <source>
        <strain evidence="8">cv. Shandingzi</strain>
        <tissue evidence="7">Leaves</tissue>
    </source>
</reference>
<organism evidence="7 8">
    <name type="scientific">Malus baccata</name>
    <name type="common">Siberian crab apple</name>
    <name type="synonym">Pyrus baccata</name>
    <dbReference type="NCBI Taxonomy" id="106549"/>
    <lineage>
        <taxon>Eukaryota</taxon>
        <taxon>Viridiplantae</taxon>
        <taxon>Streptophyta</taxon>
        <taxon>Embryophyta</taxon>
        <taxon>Tracheophyta</taxon>
        <taxon>Spermatophyta</taxon>
        <taxon>Magnoliopsida</taxon>
        <taxon>eudicotyledons</taxon>
        <taxon>Gunneridae</taxon>
        <taxon>Pentapetalae</taxon>
        <taxon>rosids</taxon>
        <taxon>fabids</taxon>
        <taxon>Rosales</taxon>
        <taxon>Rosaceae</taxon>
        <taxon>Amygdaloideae</taxon>
        <taxon>Maleae</taxon>
        <taxon>Malus</taxon>
    </lineage>
</organism>
<dbReference type="CDD" id="cd00018">
    <property type="entry name" value="AP2"/>
    <property type="match status" value="1"/>
</dbReference>
<keyword evidence="3" id="KW-0238">DNA-binding</keyword>
<proteinExistence type="predicted"/>
<comment type="subcellular location">
    <subcellularLocation>
        <location evidence="1">Nucleus</location>
    </subcellularLocation>
</comment>
<evidence type="ECO:0000256" key="1">
    <source>
        <dbReference type="ARBA" id="ARBA00004123"/>
    </source>
</evidence>
<dbReference type="GO" id="GO:0005634">
    <property type="term" value="C:nucleus"/>
    <property type="evidence" value="ECO:0007669"/>
    <property type="project" value="UniProtKB-SubCell"/>
</dbReference>
<dbReference type="Pfam" id="PF00847">
    <property type="entry name" value="AP2"/>
    <property type="match status" value="1"/>
</dbReference>
<name>A0A540MJG9_MALBA</name>
<evidence type="ECO:0000259" key="6">
    <source>
        <dbReference type="PROSITE" id="PS51032"/>
    </source>
</evidence>
<dbReference type="PANTHER" id="PTHR32467:SF101">
    <property type="entry name" value="AP2-LIKE ETHYLENE-RESPONSIVE TRANSCRIPTION FACTOR AIL6"/>
    <property type="match status" value="1"/>
</dbReference>
<dbReference type="PROSITE" id="PS51032">
    <property type="entry name" value="AP2_ERF"/>
    <property type="match status" value="1"/>
</dbReference>
<dbReference type="Gene3D" id="3.20.20.80">
    <property type="entry name" value="Glycosidases"/>
    <property type="match status" value="1"/>
</dbReference>
<dbReference type="SMART" id="SM00380">
    <property type="entry name" value="AP2"/>
    <property type="match status" value="1"/>
</dbReference>
<dbReference type="InterPro" id="IPR016177">
    <property type="entry name" value="DNA-bd_dom_sf"/>
</dbReference>
<evidence type="ECO:0000256" key="4">
    <source>
        <dbReference type="ARBA" id="ARBA00023163"/>
    </source>
</evidence>
<evidence type="ECO:0000256" key="2">
    <source>
        <dbReference type="ARBA" id="ARBA00023015"/>
    </source>
</evidence>